<dbReference type="CDD" id="cd02440">
    <property type="entry name" value="AdoMet_MTases"/>
    <property type="match status" value="1"/>
</dbReference>
<keyword evidence="6 8" id="KW-0949">S-adenosyl-L-methionine</keyword>
<comment type="similarity">
    <text evidence="2 8">Belongs to the methyltransferase superfamily. L-isoaspartyl/D-aspartyl protein methyltransferase family.</text>
</comment>
<dbReference type="GO" id="GO:0005737">
    <property type="term" value="C:cytoplasm"/>
    <property type="evidence" value="ECO:0007669"/>
    <property type="project" value="UniProtKB-SubCell"/>
</dbReference>
<evidence type="ECO:0000313" key="10">
    <source>
        <dbReference type="Proteomes" id="UP000663828"/>
    </source>
</evidence>
<evidence type="ECO:0000256" key="4">
    <source>
        <dbReference type="ARBA" id="ARBA00022603"/>
    </source>
</evidence>
<accession>A0A815QYH1</accession>
<dbReference type="Pfam" id="PF01135">
    <property type="entry name" value="PCMT"/>
    <property type="match status" value="1"/>
</dbReference>
<dbReference type="AlphaFoldDB" id="A0A815QYH1"/>
<dbReference type="InterPro" id="IPR029063">
    <property type="entry name" value="SAM-dependent_MTases_sf"/>
</dbReference>
<dbReference type="Proteomes" id="UP000663828">
    <property type="component" value="Unassembled WGS sequence"/>
</dbReference>
<proteinExistence type="inferred from homology"/>
<reference evidence="9" key="1">
    <citation type="submission" date="2021-02" db="EMBL/GenBank/DDBJ databases">
        <authorList>
            <person name="Nowell W R."/>
        </authorList>
    </citation>
    <scope>NUCLEOTIDE SEQUENCE</scope>
</reference>
<dbReference type="GO" id="GO:0004719">
    <property type="term" value="F:protein-L-isoaspartate (D-aspartate) O-methyltransferase activity"/>
    <property type="evidence" value="ECO:0007669"/>
    <property type="project" value="UniProtKB-UniRule"/>
</dbReference>
<organism evidence="9 10">
    <name type="scientific">Adineta ricciae</name>
    <name type="common">Rotifer</name>
    <dbReference type="NCBI Taxonomy" id="249248"/>
    <lineage>
        <taxon>Eukaryota</taxon>
        <taxon>Metazoa</taxon>
        <taxon>Spiralia</taxon>
        <taxon>Gnathifera</taxon>
        <taxon>Rotifera</taxon>
        <taxon>Eurotatoria</taxon>
        <taxon>Bdelloidea</taxon>
        <taxon>Adinetida</taxon>
        <taxon>Adinetidae</taxon>
        <taxon>Adineta</taxon>
    </lineage>
</organism>
<evidence type="ECO:0000256" key="2">
    <source>
        <dbReference type="ARBA" id="ARBA00005369"/>
    </source>
</evidence>
<dbReference type="GO" id="GO:0032259">
    <property type="term" value="P:methylation"/>
    <property type="evidence" value="ECO:0007669"/>
    <property type="project" value="UniProtKB-KW"/>
</dbReference>
<evidence type="ECO:0000256" key="5">
    <source>
        <dbReference type="ARBA" id="ARBA00022679"/>
    </source>
</evidence>
<evidence type="ECO:0000256" key="1">
    <source>
        <dbReference type="ARBA" id="ARBA00004496"/>
    </source>
</evidence>
<keyword evidence="3" id="KW-0963">Cytoplasm</keyword>
<keyword evidence="5 8" id="KW-0808">Transferase</keyword>
<comment type="catalytic activity">
    <reaction evidence="7">
        <text>[protein]-L-isoaspartate + S-adenosyl-L-methionine = [protein]-L-isoaspartate alpha-methyl ester + S-adenosyl-L-homocysteine</text>
        <dbReference type="Rhea" id="RHEA:12705"/>
        <dbReference type="Rhea" id="RHEA-COMP:12143"/>
        <dbReference type="Rhea" id="RHEA-COMP:12144"/>
        <dbReference type="ChEBI" id="CHEBI:57856"/>
        <dbReference type="ChEBI" id="CHEBI:59789"/>
        <dbReference type="ChEBI" id="CHEBI:90596"/>
        <dbReference type="ChEBI" id="CHEBI:90598"/>
        <dbReference type="EC" id="2.1.1.77"/>
    </reaction>
    <physiologicalReaction direction="left-to-right" evidence="7">
        <dbReference type="Rhea" id="RHEA:12706"/>
    </physiologicalReaction>
</comment>
<comment type="caution">
    <text evidence="9">The sequence shown here is derived from an EMBL/GenBank/DDBJ whole genome shotgun (WGS) entry which is preliminary data.</text>
</comment>
<sequence>MRRTHADLIQSLVRQRIIKTERIRSAMLATDRLDFSTDRLYEDAPQPIGYNVTISAPHMHAYALEMLEDKLVPGARVLDVGSGSGYLTACMARLVQPGGKVVGIEHIPELVQLAIKNISKNGRSLFDDGALEIVTGDGRLGYPQDGPYDAIHVGAAAPSRPNELIDQLKPGGRLVVPVGVGSQKLMIYERSADGHQVSECDKLSVSYVPLTDKAKQWRH</sequence>
<gene>
    <name evidence="9" type="ORF">XAT740_LOCUS37889</name>
</gene>
<evidence type="ECO:0000256" key="8">
    <source>
        <dbReference type="RuleBase" id="RU003802"/>
    </source>
</evidence>
<comment type="subcellular location">
    <subcellularLocation>
        <location evidence="1">Cytoplasm</location>
    </subcellularLocation>
</comment>
<name>A0A815QYH1_ADIRI</name>
<dbReference type="Gene3D" id="3.40.50.150">
    <property type="entry name" value="Vaccinia Virus protein VP39"/>
    <property type="match status" value="1"/>
</dbReference>
<dbReference type="EMBL" id="CAJNOR010004031">
    <property type="protein sequence ID" value="CAF1469442.1"/>
    <property type="molecule type" value="Genomic_DNA"/>
</dbReference>
<dbReference type="PANTHER" id="PTHR11579:SF0">
    <property type="entry name" value="PROTEIN-L-ISOASPARTATE(D-ASPARTATE) O-METHYLTRANSFERASE"/>
    <property type="match status" value="1"/>
</dbReference>
<dbReference type="SUPFAM" id="SSF53335">
    <property type="entry name" value="S-adenosyl-L-methionine-dependent methyltransferases"/>
    <property type="match status" value="1"/>
</dbReference>
<dbReference type="PROSITE" id="PS01279">
    <property type="entry name" value="PCMT"/>
    <property type="match status" value="1"/>
</dbReference>
<keyword evidence="10" id="KW-1185">Reference proteome</keyword>
<evidence type="ECO:0000256" key="7">
    <source>
        <dbReference type="ARBA" id="ARBA00035815"/>
    </source>
</evidence>
<dbReference type="InterPro" id="IPR000682">
    <property type="entry name" value="PCMT"/>
</dbReference>
<dbReference type="PANTHER" id="PTHR11579">
    <property type="entry name" value="PROTEIN-L-ISOASPARTATE O-METHYLTRANSFERASE"/>
    <property type="match status" value="1"/>
</dbReference>
<dbReference type="FunFam" id="3.40.50.150:FF:000027">
    <property type="entry name" value="Protein-L-isoaspartate O-methyltransferase"/>
    <property type="match status" value="1"/>
</dbReference>
<evidence type="ECO:0000313" key="9">
    <source>
        <dbReference type="EMBL" id="CAF1469442.1"/>
    </source>
</evidence>
<protein>
    <recommendedName>
        <fullName evidence="8">Protein-L-isoaspartate O-methyltransferase</fullName>
        <ecNumber evidence="8">2.1.1.77</ecNumber>
    </recommendedName>
</protein>
<dbReference type="NCBIfam" id="TIGR00080">
    <property type="entry name" value="pimt"/>
    <property type="match status" value="1"/>
</dbReference>
<keyword evidence="4 8" id="KW-0489">Methyltransferase</keyword>
<dbReference type="EC" id="2.1.1.77" evidence="8"/>
<evidence type="ECO:0000256" key="6">
    <source>
        <dbReference type="ARBA" id="ARBA00022691"/>
    </source>
</evidence>
<evidence type="ECO:0000256" key="3">
    <source>
        <dbReference type="ARBA" id="ARBA00022490"/>
    </source>
</evidence>